<proteinExistence type="predicted"/>
<feature type="transmembrane region" description="Helical" evidence="2">
    <location>
        <begin position="7"/>
        <end position="29"/>
    </location>
</feature>
<organism evidence="3 4">
    <name type="scientific">Halioglobus japonicus</name>
    <dbReference type="NCBI Taxonomy" id="930805"/>
    <lineage>
        <taxon>Bacteria</taxon>
        <taxon>Pseudomonadati</taxon>
        <taxon>Pseudomonadota</taxon>
        <taxon>Gammaproteobacteria</taxon>
        <taxon>Cellvibrionales</taxon>
        <taxon>Halieaceae</taxon>
        <taxon>Halioglobus</taxon>
    </lineage>
</organism>
<keyword evidence="4" id="KW-1185">Reference proteome</keyword>
<comment type="caution">
    <text evidence="3">The sequence shown here is derived from an EMBL/GenBank/DDBJ whole genome shotgun (WGS) entry which is preliminary data.</text>
</comment>
<accession>A0AAP8SLP6</accession>
<dbReference type="Proteomes" id="UP000235162">
    <property type="component" value="Unassembled WGS sequence"/>
</dbReference>
<keyword evidence="2" id="KW-1133">Transmembrane helix</keyword>
<name>A0AAP8SLP6_9GAMM</name>
<dbReference type="AlphaFoldDB" id="A0AAP8SLP6"/>
<feature type="region of interest" description="Disordered" evidence="1">
    <location>
        <begin position="30"/>
        <end position="67"/>
    </location>
</feature>
<dbReference type="EMBL" id="PKUR01000005">
    <property type="protein sequence ID" value="PLW84780.1"/>
    <property type="molecule type" value="Genomic_DNA"/>
</dbReference>
<sequence>MQQMVDFNLFVPANMVYFGFLTGVFFHPYSESAPRPSKRNTPRVPVERSKPLLQPVDEGSDRNPFMD</sequence>
<keyword evidence="2" id="KW-0812">Transmembrane</keyword>
<protein>
    <submittedName>
        <fullName evidence="3">Uncharacterized protein</fullName>
    </submittedName>
</protein>
<evidence type="ECO:0000313" key="3">
    <source>
        <dbReference type="EMBL" id="PLW84780.1"/>
    </source>
</evidence>
<gene>
    <name evidence="3" type="ORF">C0029_17420</name>
</gene>
<reference evidence="3 4" key="1">
    <citation type="submission" date="2018-01" db="EMBL/GenBank/DDBJ databases">
        <title>The draft genome sequence of Halioglobus japonicus S1-36.</title>
        <authorList>
            <person name="Du Z.-J."/>
            <person name="Shi M.-J."/>
        </authorList>
    </citation>
    <scope>NUCLEOTIDE SEQUENCE [LARGE SCALE GENOMIC DNA]</scope>
    <source>
        <strain evidence="3 4">S1-36</strain>
    </source>
</reference>
<dbReference type="KEGG" id="hja:BST95_00325"/>
<keyword evidence="2" id="KW-0472">Membrane</keyword>
<evidence type="ECO:0000256" key="2">
    <source>
        <dbReference type="SAM" id="Phobius"/>
    </source>
</evidence>
<evidence type="ECO:0000256" key="1">
    <source>
        <dbReference type="SAM" id="MobiDB-lite"/>
    </source>
</evidence>
<evidence type="ECO:0000313" key="4">
    <source>
        <dbReference type="Proteomes" id="UP000235162"/>
    </source>
</evidence>